<organism evidence="1">
    <name type="scientific">marine sediment metagenome</name>
    <dbReference type="NCBI Taxonomy" id="412755"/>
    <lineage>
        <taxon>unclassified sequences</taxon>
        <taxon>metagenomes</taxon>
        <taxon>ecological metagenomes</taxon>
    </lineage>
</organism>
<gene>
    <name evidence="1" type="ORF">LCGC14_2765190</name>
</gene>
<reference evidence="1" key="1">
    <citation type="journal article" date="2015" name="Nature">
        <title>Complex archaea that bridge the gap between prokaryotes and eukaryotes.</title>
        <authorList>
            <person name="Spang A."/>
            <person name="Saw J.H."/>
            <person name="Jorgensen S.L."/>
            <person name="Zaremba-Niedzwiedzka K."/>
            <person name="Martijn J."/>
            <person name="Lind A.E."/>
            <person name="van Eijk R."/>
            <person name="Schleper C."/>
            <person name="Guy L."/>
            <person name="Ettema T.J."/>
        </authorList>
    </citation>
    <scope>NUCLEOTIDE SEQUENCE</scope>
</reference>
<proteinExistence type="predicted"/>
<evidence type="ECO:0000313" key="1">
    <source>
        <dbReference type="EMBL" id="KKK86243.1"/>
    </source>
</evidence>
<dbReference type="AlphaFoldDB" id="A0A0F8YXU7"/>
<name>A0A0F8YXU7_9ZZZZ</name>
<protein>
    <submittedName>
        <fullName evidence="1">Uncharacterized protein</fullName>
    </submittedName>
</protein>
<accession>A0A0F8YXU7</accession>
<sequence>MTERALYFRQPSADAMVRSILNGSKTQHRQPMALGFPLALSSGPALDWLHPNTEPEKQSYGFWFNDRTAIVSPFGGPGDYLWVRECFAYGGGTNGKPIVYRADWPELKRPCDSGKPYGGGFPDEKWSPSIHMPRDASRITLLVKRVWVKHLQDISKEGAIAEGLSKCTKDDGRLWKYGIPDRDGLPGTDDDGWPWREWQVDPVEASLRLWNSIYAAKGFGFDEKPLVWACEFERTPR</sequence>
<comment type="caution">
    <text evidence="1">The sequence shown here is derived from an EMBL/GenBank/DDBJ whole genome shotgun (WGS) entry which is preliminary data.</text>
</comment>
<dbReference type="EMBL" id="LAZR01050936">
    <property type="protein sequence ID" value="KKK86243.1"/>
    <property type="molecule type" value="Genomic_DNA"/>
</dbReference>